<dbReference type="InterPro" id="IPR002347">
    <property type="entry name" value="SDR_fam"/>
</dbReference>
<dbReference type="InterPro" id="IPR036291">
    <property type="entry name" value="NAD(P)-bd_dom_sf"/>
</dbReference>
<evidence type="ECO:0000313" key="3">
    <source>
        <dbReference type="Proteomes" id="UP001497525"/>
    </source>
</evidence>
<gene>
    <name evidence="2" type="ORF">CDAUBV1_LOCUS15777</name>
</gene>
<dbReference type="AlphaFoldDB" id="A0AAV2TWC1"/>
<dbReference type="Proteomes" id="UP001497525">
    <property type="component" value="Unassembled WGS sequence"/>
</dbReference>
<evidence type="ECO:0000256" key="1">
    <source>
        <dbReference type="SAM" id="MobiDB-lite"/>
    </source>
</evidence>
<protein>
    <recommendedName>
        <fullName evidence="4">Dehydrogenase/reductase SDR family member 1</fullName>
    </recommendedName>
</protein>
<accession>A0AAV2TWC1</accession>
<dbReference type="Pfam" id="PF00106">
    <property type="entry name" value="adh_short"/>
    <property type="match status" value="2"/>
</dbReference>
<organism evidence="2 3">
    <name type="scientific">Calicophoron daubneyi</name>
    <name type="common">Rumen fluke</name>
    <name type="synonym">Paramphistomum daubneyi</name>
    <dbReference type="NCBI Taxonomy" id="300641"/>
    <lineage>
        <taxon>Eukaryota</taxon>
        <taxon>Metazoa</taxon>
        <taxon>Spiralia</taxon>
        <taxon>Lophotrochozoa</taxon>
        <taxon>Platyhelminthes</taxon>
        <taxon>Trematoda</taxon>
        <taxon>Digenea</taxon>
        <taxon>Plagiorchiida</taxon>
        <taxon>Pronocephalata</taxon>
        <taxon>Paramphistomoidea</taxon>
        <taxon>Paramphistomidae</taxon>
        <taxon>Calicophoron</taxon>
    </lineage>
</organism>
<feature type="region of interest" description="Disordered" evidence="1">
    <location>
        <begin position="162"/>
        <end position="191"/>
    </location>
</feature>
<evidence type="ECO:0008006" key="4">
    <source>
        <dbReference type="Google" id="ProtNLM"/>
    </source>
</evidence>
<dbReference type="PANTHER" id="PTHR44147">
    <property type="entry name" value="DEHYDROGENASE/REDUCTASE SDR FAMILY MEMBER 1"/>
    <property type="match status" value="1"/>
</dbReference>
<comment type="caution">
    <text evidence="2">The sequence shown here is derived from an EMBL/GenBank/DDBJ whole genome shotgun (WGS) entry which is preliminary data.</text>
</comment>
<name>A0AAV2TWC1_CALDB</name>
<dbReference type="PANTHER" id="PTHR44147:SF2">
    <property type="entry name" value="DEHYDROGENASE_REDUCTASE SDR FAMILY MEMBER 1"/>
    <property type="match status" value="1"/>
</dbReference>
<proteinExistence type="predicted"/>
<sequence length="364" mass="39360">MAGRLRGYVCLVTGASRGVGQGIAIGLGEAGATVYITGRTLDPPGQGLDKSPNCLRETARLIESGGGKAIPVAVDHSDDSQVSGLFSRIRREQSGRLDILVNSAFAASDHLMAEAGPDSVYWEQSNTTRSPYEEWDLINRVGLRNSYTCCVLATRMMVECRSDQSPSHNSSNNCSKIVGQQSGGTQDSRPQLPTGIIVNVSSLGGTKRIFNVPFCAGKSALDRMTMEMARDLRRRGIDICVISLVPGVVRTEGVVAAFESGHSSSLMKQGLDLELALAPEIPGRVVAALSAQSRKSLAKQSGRCLLVAELARQFGLRQHDRSYPRSPRSLKSLLQLAGWNRLAIFFPDFVCLPYWMIAILTSKF</sequence>
<dbReference type="SUPFAM" id="SSF51735">
    <property type="entry name" value="NAD(P)-binding Rossmann-fold domains"/>
    <property type="match status" value="1"/>
</dbReference>
<evidence type="ECO:0000313" key="2">
    <source>
        <dbReference type="EMBL" id="CAL5140461.1"/>
    </source>
</evidence>
<dbReference type="PRINTS" id="PR00081">
    <property type="entry name" value="GDHRDH"/>
</dbReference>
<dbReference type="EMBL" id="CAXLJL010000723">
    <property type="protein sequence ID" value="CAL5140461.1"/>
    <property type="molecule type" value="Genomic_DNA"/>
</dbReference>
<dbReference type="Gene3D" id="3.40.50.720">
    <property type="entry name" value="NAD(P)-binding Rossmann-like Domain"/>
    <property type="match status" value="1"/>
</dbReference>
<feature type="compositionally biased region" description="Polar residues" evidence="1">
    <location>
        <begin position="163"/>
        <end position="191"/>
    </location>
</feature>
<reference evidence="2" key="1">
    <citation type="submission" date="2024-06" db="EMBL/GenBank/DDBJ databases">
        <authorList>
            <person name="Liu X."/>
            <person name="Lenzi L."/>
            <person name="Haldenby T S."/>
            <person name="Uol C."/>
        </authorList>
    </citation>
    <scope>NUCLEOTIDE SEQUENCE</scope>
</reference>